<name>A0A0F8J2D6_METMZ</name>
<dbReference type="EMBL" id="JJPM01000270">
    <property type="protein sequence ID" value="KKG69838.1"/>
    <property type="molecule type" value="Genomic_DNA"/>
</dbReference>
<comment type="caution">
    <text evidence="2">The sequence shown here is derived from an EMBL/GenBank/DDBJ whole genome shotgun (WGS) entry which is preliminary data.</text>
</comment>
<keyword evidence="1" id="KW-1133">Transmembrane helix</keyword>
<proteinExistence type="predicted"/>
<protein>
    <recommendedName>
        <fullName evidence="3">Transmembrane protein</fullName>
    </recommendedName>
</protein>
<evidence type="ECO:0000313" key="2">
    <source>
        <dbReference type="EMBL" id="KKG69838.1"/>
    </source>
</evidence>
<feature type="transmembrane region" description="Helical" evidence="1">
    <location>
        <begin position="21"/>
        <end position="39"/>
    </location>
</feature>
<dbReference type="AlphaFoldDB" id="A0A0F8J2D6"/>
<accession>A0A0F8J2D6</accession>
<organism evidence="2">
    <name type="scientific">Methanosarcina mazei</name>
    <name type="common">Methanosarcina frisia</name>
    <dbReference type="NCBI Taxonomy" id="2209"/>
    <lineage>
        <taxon>Archaea</taxon>
        <taxon>Methanobacteriati</taxon>
        <taxon>Methanobacteriota</taxon>
        <taxon>Stenosarchaea group</taxon>
        <taxon>Methanomicrobia</taxon>
        <taxon>Methanosarcinales</taxon>
        <taxon>Methanosarcinaceae</taxon>
        <taxon>Methanosarcina</taxon>
    </lineage>
</organism>
<keyword evidence="1" id="KW-0472">Membrane</keyword>
<feature type="transmembrane region" description="Helical" evidence="1">
    <location>
        <begin position="59"/>
        <end position="77"/>
    </location>
</feature>
<reference evidence="2" key="1">
    <citation type="journal article" date="2015" name="ISME J.">
        <title>Genomic and phenotypic differentiation among Methanosarcina mazei populations from Columbia River sediment.</title>
        <authorList>
            <person name="Youngblut N.D."/>
            <person name="Wirth J.S."/>
            <person name="Henriksen J.R."/>
            <person name="Smith M."/>
            <person name="Simon H."/>
            <person name="Metcalf W.W."/>
            <person name="Whitaker R.J."/>
        </authorList>
    </citation>
    <scope>NUCLEOTIDE SEQUENCE [LARGE SCALE GENOMIC DNA]</scope>
    <source>
        <strain evidence="2">3.H.A.1A.1</strain>
    </source>
</reference>
<sequence length="83" mass="10138">MIRLNIKTKNIDLKIEAFKRQMLFSIWILYKFVLLNLFFNDRLIFLNLITKDIYLKIEASNRQILFIIMILYKFILLHSLKTV</sequence>
<keyword evidence="1" id="KW-0812">Transmembrane</keyword>
<gene>
    <name evidence="2" type="ORF">DU43_18365</name>
</gene>
<evidence type="ECO:0008006" key="3">
    <source>
        <dbReference type="Google" id="ProtNLM"/>
    </source>
</evidence>
<dbReference type="PATRIC" id="fig|2209.69.peg.4075"/>
<evidence type="ECO:0000256" key="1">
    <source>
        <dbReference type="SAM" id="Phobius"/>
    </source>
</evidence>